<dbReference type="Pfam" id="PF04825">
    <property type="entry name" value="Rad21_Rec8_N"/>
    <property type="match status" value="1"/>
</dbReference>
<dbReference type="FunFam" id="3.30.70.330:FF:000183">
    <property type="entry name" value="R3H domain containing protein"/>
    <property type="match status" value="1"/>
</dbReference>
<evidence type="ECO:0000256" key="10">
    <source>
        <dbReference type="ARBA" id="ARBA00022679"/>
    </source>
</evidence>
<dbReference type="OrthoDB" id="292747at2759"/>
<dbReference type="Gene3D" id="2.80.10.50">
    <property type="match status" value="1"/>
</dbReference>
<dbReference type="SUPFAM" id="SSF82109">
    <property type="entry name" value="MIR domain"/>
    <property type="match status" value="1"/>
</dbReference>
<feature type="transmembrane region" description="Helical" evidence="23">
    <location>
        <begin position="1255"/>
        <end position="1276"/>
    </location>
</feature>
<dbReference type="InterPro" id="IPR023093">
    <property type="entry name" value="ScpA-like_C"/>
</dbReference>
<dbReference type="Pfam" id="PF02366">
    <property type="entry name" value="PMT"/>
    <property type="match status" value="1"/>
</dbReference>
<evidence type="ECO:0000256" key="13">
    <source>
        <dbReference type="ARBA" id="ARBA00022824"/>
    </source>
</evidence>
<feature type="region of interest" description="Disordered" evidence="22">
    <location>
        <begin position="637"/>
        <end position="656"/>
    </location>
</feature>
<dbReference type="PANTHER" id="PTHR10050:SF52">
    <property type="entry name" value="DOLICHYL-PHOSPHATE-MANNOSE--PROTEIN MANNOSYLTRANSFERASE 6"/>
    <property type="match status" value="1"/>
</dbReference>
<dbReference type="RefSeq" id="XP_046058721.1">
    <property type="nucleotide sequence ID" value="XM_046207745.1"/>
</dbReference>
<evidence type="ECO:0000313" key="26">
    <source>
        <dbReference type="EMBL" id="KAH3661608.1"/>
    </source>
</evidence>
<dbReference type="InterPro" id="IPR032421">
    <property type="entry name" value="PMT_4TMC"/>
</dbReference>
<sequence>MVEDEPPAPAARLYTGYLIYNALIPTPTLDPNHSISQHSRTSSCPNYPTDRWHSELKKRYSQKFVFVLFCSSFQMSLQSESPSYEQVPLDVPGPGFSNRHTSISSMSSASGYTSSTYGGNVSIQAMNANTTGNSVLSGRVSQSRHFAQHNTFNPNLLPQQTNTMMNVTPWIEQQAQVAPNINISSLNMTSLSNEQPHATNLSALTTKNGSSPTANEKLDDNQQSTAPASPHQSHQTSETEKDEDDVIPTAIVIKNIPFAIKKEQLLDVMSKLSLPLPYAFNYHFDNGVFRGLAFANFNSTDETSTVVNVLNGREIGGRKLRVEYKKMLPMVERERIEREKREKRGQLEEQHRSASATSLASLYSISSIPNSTTTPVQANISLLNNTTNSHKLMPDRLYVTLSTQPLALPGNVDFNDPETLEIYSKLIVFKDEIKNPNLTTPTSELAFPLTSMNGNQRKTLSSLCQFLNLAEYFETGFITVKRQEVGAQGTGGTSIAGMAGTPVSGNNQSAVSSTQPAFPPSLIRSHSHNLVSSSSPLSVNAGRYRQQSPRIMTQSTQSNSFGQPQPLQSANSSPNIFQLQQQSSSNIHHSSSAASLNLLRANGQTPLGQQLSGGTSGARASGLPSLGGNAAFFGQSQFQTSRPTGKNESLEKDHRAKSQWTFRNVEAVLGPLVITAIGTYLRLEGLEKNPNVVWDEAHFGKFGAQYLKHEFYHDVHPPLGKMLCGLSEYLAGYNGSAENFNFDSGSKYPAQFDYAHVRWYISWFGSLVVPVCYFTCKEMGYSLWTTYLISLMCCLELSYISLSKFILLDSSLIFFTATTMLCLAKLHTLRNREFSVKWISWLCLTGVSIGCVCSVKWVGLFATALVGLYTVLELWIKFWDPKLNWHRYAKSWVYRVVGLIALPALIYMIFFKIHFGLLYKPGTGAGSLSSLYQANMVDTDVGNYPRNIAIGSKVTIRSQGKSPNLLHSHPSLYPAGSEQHQVTTYGFKDLNNNFVVKKARTQDSYGKYIQDGDLIRLQHELTKSNLHSHAIHAHVSESYWEVSGYGDEEIGDSKDDWVMEIVSQLHSGDSKYAATEKGPEFYNTVHPVTTTFKLRHSVLGCYLATTGESYPTWGFKQGEVVCRPDTLLPFDKSTLWNVEMHENDNLHTDLDYVYPKPRFLEDFFMVQHGMLASNNALVPDPHKFDEIASKWWQWPLLLTGLRMCSWGPHVTKYYLLSHPFTTWFSTLCLGVFVLLILRLMVLWQRQQLVVTADQSWKLAITGLVPFAGWVLHFFPFVVMGRVTYVHHYMPALYFAMYVAGFVVEYLTPRGKWQYAVYGALYGGLLSREGPLAYVWLAANLEKKLTKHQLLHTDIAESTRAIVSSSNATASTEPLALRLTGQLLYGVVRIYSRKAKYLLDDVTDAILKLKSSFKASQSVILPAESTVIPSIRAVTLQDTVTETDLLYQEPLNFDDIFSTQKASQLTQLPEESTTFDRSVEVPRRAEVDELDGVQDDLDLNLDFDLGDAMDVDKDASIELGRAADDDANMSRIMDDVPDFELPEFEEPVLEIDAENEPATPENGQQLGPEVQVEVIGDKRKRRELVFENTDVVRTSRKRVVFDDQIEIPGDIIREQQANYPPAPEGSTEQQLTIETLIKQAKPASSPFADFEQHLFKKRKTEQSPDDQQAQPDQPDDNNNELSLQLPSFDADVQNYAQFDDQDQQEFQEPVKDLLPELDEELESFQTNNLTESQTVSKSTVKVADGVRSLLESSESTTFSDLMAQDMDSDEPLSRNPKREATRTFFELLVLATSDSIELNQDRLFGEIADAAVSLELKSMQTTGNGAPVSNSSWMFDASFNEPSSNLYTFPDESPTSRWFCLMALAVMRNLPGRASIDCETRFTSDLECTSTTPSAETLTIELDVSKIETIGYFAEVVVDVTGYLVAESNVYR</sequence>
<dbReference type="PROSITE" id="PS50102">
    <property type="entry name" value="RRM"/>
    <property type="match status" value="1"/>
</dbReference>
<dbReference type="GO" id="GO:0004169">
    <property type="term" value="F:dolichyl-phosphate-mannose-protein mannosyltransferase activity"/>
    <property type="evidence" value="ECO:0007669"/>
    <property type="project" value="UniProtKB-EC"/>
</dbReference>
<evidence type="ECO:0000256" key="21">
    <source>
        <dbReference type="PROSITE-ProRule" id="PRU00176"/>
    </source>
</evidence>
<feature type="transmembrane region" description="Helical" evidence="23">
    <location>
        <begin position="757"/>
        <end position="774"/>
    </location>
</feature>
<dbReference type="EMBL" id="JAEUBE010000439">
    <property type="protein sequence ID" value="KAH3661608.1"/>
    <property type="molecule type" value="Genomic_DNA"/>
</dbReference>
<dbReference type="CDD" id="cd12253">
    <property type="entry name" value="RRM_PIN4_like"/>
    <property type="match status" value="1"/>
</dbReference>
<protein>
    <recommendedName>
        <fullName evidence="6">dolichyl-phosphate-mannose--protein mannosyltransferase</fullName>
        <ecNumber evidence="6">2.4.1.109</ecNumber>
    </recommendedName>
</protein>
<proteinExistence type="inferred from homology"/>
<feature type="domain" description="MIR" evidence="25">
    <location>
        <begin position="1082"/>
        <end position="1141"/>
    </location>
</feature>
<keyword evidence="14 21" id="KW-0694">RNA-binding</keyword>
<feature type="domain" description="MIR" evidence="25">
    <location>
        <begin position="1006"/>
        <end position="1062"/>
    </location>
</feature>
<comment type="caution">
    <text evidence="26">The sequence shown here is derived from an EMBL/GenBank/DDBJ whole genome shotgun (WGS) entry which is preliminary data.</text>
</comment>
<dbReference type="SMART" id="SM00360">
    <property type="entry name" value="RRM"/>
    <property type="match status" value="1"/>
</dbReference>
<evidence type="ECO:0000256" key="17">
    <source>
        <dbReference type="ARBA" id="ARBA00045085"/>
    </source>
</evidence>
<dbReference type="InterPro" id="IPR006909">
    <property type="entry name" value="Rad21/Rec8_C_eu"/>
</dbReference>
<feature type="transmembrane region" description="Helical" evidence="23">
    <location>
        <begin position="1220"/>
        <end position="1243"/>
    </location>
</feature>
<dbReference type="InterPro" id="IPR000504">
    <property type="entry name" value="RRM_dom"/>
</dbReference>
<keyword evidence="13" id="KW-0256">Endoplasmic reticulum</keyword>
<evidence type="ECO:0000256" key="5">
    <source>
        <dbReference type="ARBA" id="ARBA00009870"/>
    </source>
</evidence>
<dbReference type="PANTHER" id="PTHR10050">
    <property type="entry name" value="DOLICHYL-PHOSPHATE-MANNOSE--PROTEIN MANNOSYLTRANSFERASE"/>
    <property type="match status" value="1"/>
</dbReference>
<comment type="function">
    <text evidence="19">Regulates global gene expression after oxidative stress. Interacts and stabilizes mRNAs and may regulate their transition between different cytoplasmic components after oxidative stress.</text>
</comment>
<dbReference type="InterPro" id="IPR012677">
    <property type="entry name" value="Nucleotide-bd_a/b_plait_sf"/>
</dbReference>
<dbReference type="InterPro" id="IPR027005">
    <property type="entry name" value="PMT-like"/>
</dbReference>
<dbReference type="SMART" id="SM00472">
    <property type="entry name" value="MIR"/>
    <property type="match status" value="3"/>
</dbReference>
<dbReference type="GeneID" id="70238420"/>
<evidence type="ECO:0000256" key="9">
    <source>
        <dbReference type="ARBA" id="ARBA00022676"/>
    </source>
</evidence>
<dbReference type="Pfam" id="PF00076">
    <property type="entry name" value="RRM_1"/>
    <property type="match status" value="1"/>
</dbReference>
<comment type="subcellular location">
    <subcellularLocation>
        <location evidence="2">Cytoplasm</location>
    </subcellularLocation>
    <subcellularLocation>
        <location evidence="1">Endoplasmic reticulum membrane</location>
        <topology evidence="1">Multi-pass membrane protein</topology>
    </subcellularLocation>
</comment>
<accession>A0A9P8T0B7</accession>
<dbReference type="SUPFAM" id="SSF54928">
    <property type="entry name" value="RNA-binding domain, RBD"/>
    <property type="match status" value="1"/>
</dbReference>
<dbReference type="GO" id="GO:0003723">
    <property type="term" value="F:RNA binding"/>
    <property type="evidence" value="ECO:0007669"/>
    <property type="project" value="UniProtKB-UniRule"/>
</dbReference>
<comment type="similarity">
    <text evidence="5">Belongs to the rad21 family.</text>
</comment>
<feature type="region of interest" description="Disordered" evidence="22">
    <location>
        <begin position="1657"/>
        <end position="1681"/>
    </location>
</feature>
<dbReference type="SUPFAM" id="SSF46785">
    <property type="entry name" value="Winged helix' DNA-binding domain"/>
    <property type="match status" value="1"/>
</dbReference>
<dbReference type="EC" id="2.4.1.109" evidence="6"/>
<evidence type="ECO:0000256" key="8">
    <source>
        <dbReference type="ARBA" id="ARBA00022553"/>
    </source>
</evidence>
<evidence type="ECO:0000256" key="6">
    <source>
        <dbReference type="ARBA" id="ARBA00012839"/>
    </source>
</evidence>
<dbReference type="Pfam" id="PF16192">
    <property type="entry name" value="PMT_4TMC"/>
    <property type="match status" value="1"/>
</dbReference>
<feature type="transmembrane region" description="Helical" evidence="23">
    <location>
        <begin position="892"/>
        <end position="911"/>
    </location>
</feature>
<feature type="transmembrane region" description="Helical" evidence="23">
    <location>
        <begin position="806"/>
        <end position="827"/>
    </location>
</feature>
<evidence type="ECO:0000256" key="22">
    <source>
        <dbReference type="SAM" id="MobiDB-lite"/>
    </source>
</evidence>
<comment type="catalytic activity">
    <reaction evidence="17">
        <text>a di-trans,poly-cis-dolichyl beta-D-mannosyl phosphate + L-threonyl-[protein] = 3-O-(alpha-D-mannosyl)-L-threonyl-[protein] + a di-trans,poly-cis-dolichyl phosphate + H(+)</text>
        <dbReference type="Rhea" id="RHEA:53396"/>
        <dbReference type="Rhea" id="RHEA-COMP:11060"/>
        <dbReference type="Rhea" id="RHEA-COMP:13547"/>
        <dbReference type="Rhea" id="RHEA-COMP:19498"/>
        <dbReference type="Rhea" id="RHEA-COMP:19501"/>
        <dbReference type="ChEBI" id="CHEBI:15378"/>
        <dbReference type="ChEBI" id="CHEBI:30013"/>
        <dbReference type="ChEBI" id="CHEBI:57683"/>
        <dbReference type="ChEBI" id="CHEBI:58211"/>
        <dbReference type="ChEBI" id="CHEBI:137323"/>
        <dbReference type="EC" id="2.4.1.109"/>
    </reaction>
</comment>
<dbReference type="GO" id="GO:0005789">
    <property type="term" value="C:endoplasmic reticulum membrane"/>
    <property type="evidence" value="ECO:0007669"/>
    <property type="project" value="UniProtKB-SubCell"/>
</dbReference>
<feature type="transmembrane region" description="Helical" evidence="23">
    <location>
        <begin position="1314"/>
        <end position="1336"/>
    </location>
</feature>
<feature type="transmembrane region" description="Helical" evidence="23">
    <location>
        <begin position="1288"/>
        <end position="1307"/>
    </location>
</feature>
<dbReference type="Gene3D" id="1.10.10.580">
    <property type="entry name" value="Structural maintenance of chromosome 1. Chain E"/>
    <property type="match status" value="1"/>
</dbReference>
<keyword evidence="10" id="KW-0808">Transferase</keyword>
<keyword evidence="9" id="KW-0328">Glycosyltransferase</keyword>
<evidence type="ECO:0000256" key="15">
    <source>
        <dbReference type="ARBA" id="ARBA00022989"/>
    </source>
</evidence>
<comment type="pathway">
    <text evidence="3">Protein modification; protein glycosylation.</text>
</comment>
<dbReference type="InterPro" id="IPR035979">
    <property type="entry name" value="RBD_domain_sf"/>
</dbReference>
<evidence type="ECO:0000256" key="4">
    <source>
        <dbReference type="ARBA" id="ARBA00007222"/>
    </source>
</evidence>
<dbReference type="InterPro" id="IPR016093">
    <property type="entry name" value="MIR_motif"/>
</dbReference>
<feature type="compositionally biased region" description="Polar residues" evidence="22">
    <location>
        <begin position="221"/>
        <end position="236"/>
    </location>
</feature>
<feature type="region of interest" description="Disordered" evidence="22">
    <location>
        <begin position="202"/>
        <end position="245"/>
    </location>
</feature>
<evidence type="ECO:0000256" key="20">
    <source>
        <dbReference type="ARBA" id="ARBA00062407"/>
    </source>
</evidence>
<keyword evidence="12" id="KW-0677">Repeat</keyword>
<feature type="region of interest" description="Disordered" evidence="22">
    <location>
        <begin position="496"/>
        <end position="572"/>
    </location>
</feature>
<dbReference type="Pfam" id="PF02815">
    <property type="entry name" value="MIR"/>
    <property type="match status" value="1"/>
</dbReference>
<feature type="compositionally biased region" description="Low complexity" evidence="22">
    <location>
        <begin position="528"/>
        <end position="540"/>
    </location>
</feature>
<evidence type="ECO:0000256" key="23">
    <source>
        <dbReference type="SAM" id="Phobius"/>
    </source>
</evidence>
<comment type="subunit">
    <text evidence="20">Interacts with csx1.</text>
</comment>
<dbReference type="InterPro" id="IPR036300">
    <property type="entry name" value="MIR_dom_sf"/>
</dbReference>
<reference evidence="26" key="2">
    <citation type="submission" date="2021-01" db="EMBL/GenBank/DDBJ databases">
        <authorList>
            <person name="Schikora-Tamarit M.A."/>
        </authorList>
    </citation>
    <scope>NUCLEOTIDE SEQUENCE</scope>
    <source>
        <strain evidence="26">CBS6075</strain>
    </source>
</reference>
<dbReference type="InterPro" id="IPR036390">
    <property type="entry name" value="WH_DNA-bd_sf"/>
</dbReference>
<dbReference type="GO" id="GO:0071014">
    <property type="term" value="C:post-mRNA release spliceosomal complex"/>
    <property type="evidence" value="ECO:0007669"/>
    <property type="project" value="UniProtKB-ARBA"/>
</dbReference>
<feature type="domain" description="RRM" evidence="24">
    <location>
        <begin position="249"/>
        <end position="327"/>
    </location>
</feature>
<evidence type="ECO:0000256" key="7">
    <source>
        <dbReference type="ARBA" id="ARBA00022490"/>
    </source>
</evidence>
<comment type="similarity">
    <text evidence="4">Belongs to the glycosyltransferase 39 family.</text>
</comment>
<dbReference type="Pfam" id="PF04824">
    <property type="entry name" value="Rad21_Rec8"/>
    <property type="match status" value="1"/>
</dbReference>
<evidence type="ECO:0000256" key="1">
    <source>
        <dbReference type="ARBA" id="ARBA00004477"/>
    </source>
</evidence>
<reference evidence="26" key="1">
    <citation type="journal article" date="2021" name="Open Biol.">
        <title>Shared evolutionary footprints suggest mitochondrial oxidative damage underlies multiple complex I losses in fungi.</title>
        <authorList>
            <person name="Schikora-Tamarit M.A."/>
            <person name="Marcet-Houben M."/>
            <person name="Nosek J."/>
            <person name="Gabaldon T."/>
        </authorList>
    </citation>
    <scope>NUCLEOTIDE SEQUENCE</scope>
    <source>
        <strain evidence="26">CBS6075</strain>
    </source>
</reference>
<dbReference type="InterPro" id="IPR034186">
    <property type="entry name" value="PIN4-like_RRM"/>
</dbReference>
<feature type="compositionally biased region" description="Polar residues" evidence="22">
    <location>
        <begin position="202"/>
        <end position="214"/>
    </location>
</feature>
<dbReference type="InterPro" id="IPR006910">
    <property type="entry name" value="Rad21_Rec8_N"/>
</dbReference>
<feature type="compositionally biased region" description="Polar residues" evidence="22">
    <location>
        <begin position="503"/>
        <end position="516"/>
    </location>
</feature>
<keyword evidence="8" id="KW-0597">Phosphoprotein</keyword>
<evidence type="ECO:0000256" key="2">
    <source>
        <dbReference type="ARBA" id="ARBA00004496"/>
    </source>
</evidence>
<evidence type="ECO:0000256" key="18">
    <source>
        <dbReference type="ARBA" id="ARBA00045102"/>
    </source>
</evidence>
<keyword evidence="27" id="KW-1185">Reference proteome</keyword>
<keyword evidence="11 23" id="KW-0812">Transmembrane</keyword>
<evidence type="ECO:0000313" key="27">
    <source>
        <dbReference type="Proteomes" id="UP000769157"/>
    </source>
</evidence>
<keyword evidence="16 23" id="KW-0472">Membrane</keyword>
<feature type="transmembrane region" description="Helical" evidence="23">
    <location>
        <begin position="839"/>
        <end position="872"/>
    </location>
</feature>
<dbReference type="PROSITE" id="PS50919">
    <property type="entry name" value="MIR"/>
    <property type="match status" value="2"/>
</dbReference>
<evidence type="ECO:0000256" key="19">
    <source>
        <dbReference type="ARBA" id="ARBA00055199"/>
    </source>
</evidence>
<gene>
    <name evidence="26" type="ORF">OGAPHI_006456</name>
</gene>
<keyword evidence="15 23" id="KW-1133">Transmembrane helix</keyword>
<feature type="transmembrane region" description="Helical" evidence="23">
    <location>
        <begin position="781"/>
        <end position="800"/>
    </location>
</feature>
<evidence type="ECO:0000259" key="25">
    <source>
        <dbReference type="PROSITE" id="PS50919"/>
    </source>
</evidence>
<dbReference type="Gene3D" id="3.30.70.330">
    <property type="match status" value="1"/>
</dbReference>
<organism evidence="26 27">
    <name type="scientific">Ogataea philodendri</name>
    <dbReference type="NCBI Taxonomy" id="1378263"/>
    <lineage>
        <taxon>Eukaryota</taxon>
        <taxon>Fungi</taxon>
        <taxon>Dikarya</taxon>
        <taxon>Ascomycota</taxon>
        <taxon>Saccharomycotina</taxon>
        <taxon>Pichiomycetes</taxon>
        <taxon>Pichiales</taxon>
        <taxon>Pichiaceae</taxon>
        <taxon>Ogataea</taxon>
    </lineage>
</organism>
<keyword evidence="7" id="KW-0963">Cytoplasm</keyword>
<name>A0A9P8T0B7_9ASCO</name>
<comment type="catalytic activity">
    <reaction evidence="18">
        <text>a di-trans,poly-cis-dolichyl beta-D-mannosyl phosphate + L-seryl-[protein] = 3-O-(alpha-D-mannosyl)-L-seryl-[protein] + a di-trans,poly-cis-dolichyl phosphate + H(+)</text>
        <dbReference type="Rhea" id="RHEA:17377"/>
        <dbReference type="Rhea" id="RHEA-COMP:9863"/>
        <dbReference type="Rhea" id="RHEA-COMP:13546"/>
        <dbReference type="Rhea" id="RHEA-COMP:19498"/>
        <dbReference type="Rhea" id="RHEA-COMP:19501"/>
        <dbReference type="ChEBI" id="CHEBI:15378"/>
        <dbReference type="ChEBI" id="CHEBI:29999"/>
        <dbReference type="ChEBI" id="CHEBI:57683"/>
        <dbReference type="ChEBI" id="CHEBI:58211"/>
        <dbReference type="ChEBI" id="CHEBI:137321"/>
        <dbReference type="EC" id="2.4.1.109"/>
    </reaction>
</comment>
<evidence type="ECO:0000256" key="14">
    <source>
        <dbReference type="ARBA" id="ARBA00022884"/>
    </source>
</evidence>
<feature type="compositionally biased region" description="Polar residues" evidence="22">
    <location>
        <begin position="545"/>
        <end position="572"/>
    </location>
</feature>
<evidence type="ECO:0000256" key="16">
    <source>
        <dbReference type="ARBA" id="ARBA00023136"/>
    </source>
</evidence>
<dbReference type="InterPro" id="IPR003342">
    <property type="entry name" value="ArnT-like_N"/>
</dbReference>
<evidence type="ECO:0000256" key="12">
    <source>
        <dbReference type="ARBA" id="ARBA00022737"/>
    </source>
</evidence>
<feature type="compositionally biased region" description="Polar residues" evidence="22">
    <location>
        <begin position="637"/>
        <end position="647"/>
    </location>
</feature>
<evidence type="ECO:0000256" key="3">
    <source>
        <dbReference type="ARBA" id="ARBA00004922"/>
    </source>
</evidence>
<dbReference type="Proteomes" id="UP000769157">
    <property type="component" value="Unassembled WGS sequence"/>
</dbReference>
<evidence type="ECO:0000256" key="11">
    <source>
        <dbReference type="ARBA" id="ARBA00022692"/>
    </source>
</evidence>
<evidence type="ECO:0000259" key="24">
    <source>
        <dbReference type="PROSITE" id="PS50102"/>
    </source>
</evidence>